<evidence type="ECO:0000259" key="2">
    <source>
        <dbReference type="Pfam" id="PF18962"/>
    </source>
</evidence>
<evidence type="ECO:0000256" key="1">
    <source>
        <dbReference type="ARBA" id="ARBA00022729"/>
    </source>
</evidence>
<evidence type="ECO:0000313" key="3">
    <source>
        <dbReference type="EMBL" id="PQJ79613.1"/>
    </source>
</evidence>
<gene>
    <name evidence="3" type="ORF">BTO18_10710</name>
</gene>
<sequence length="529" mass="56458">MYIDNITINDSANKVYTSTWNGATSDWATSTNWTGGLPNQTVPVTIPSGTPFNPIVGSSSGVSVDVLTLNSGANITINSGGSLIASSSTGTGTITYKRTITKDSDLSNAWYSVTSPVSGATVTTLQAENSFAAGSGGSRIGLATYNNDGTDWNYFTTSSTDVINAGTGLIAKIDNGAASNDLSFTGTFTGTNVEPSISQNGANFFNFVGNPFTSYINLGTFFTDNNATNRLSEETIWIWDENKNGANMGGYVQKMSGTDAAFEIAPGQGFFVSAGTAGSNVVTFNTANQSHKSDSFLKSANSRIEIDLKIAQDDLVFSTKLYYIEGTSKGFDNGFDGSIFGGVNHDLAIYTELLLDNNGRKIGIQSLPNSDLESMVIPIGIKSEINKEFIISASGLNLPNSVNIYLEDKKKNAFINLSQDNYKTTLDASSDELGRFFIHASSSALSANNSTLVDVNVYRKNNNILRISGLDNSNATVSLYNLLGKKVMFSKFSSPQSNIELKLPKLATGVYIFKLETAKGSLNKKIILE</sequence>
<dbReference type="NCBIfam" id="TIGR04183">
    <property type="entry name" value="Por_Secre_tail"/>
    <property type="match status" value="1"/>
</dbReference>
<dbReference type="Pfam" id="PF18962">
    <property type="entry name" value="Por_Secre_tail"/>
    <property type="match status" value="1"/>
</dbReference>
<name>A0A2S7WPV6_9FLAO</name>
<accession>A0A2S7WPV6</accession>
<proteinExistence type="predicted"/>
<dbReference type="Proteomes" id="UP000238882">
    <property type="component" value="Unassembled WGS sequence"/>
</dbReference>
<comment type="caution">
    <text evidence="3">The sequence shown here is derived from an EMBL/GenBank/DDBJ whole genome shotgun (WGS) entry which is preliminary data.</text>
</comment>
<dbReference type="OrthoDB" id="1522652at2"/>
<protein>
    <recommendedName>
        <fullName evidence="2">Secretion system C-terminal sorting domain-containing protein</fullName>
    </recommendedName>
</protein>
<reference evidence="3 4" key="1">
    <citation type="submission" date="2016-12" db="EMBL/GenBank/DDBJ databases">
        <title>Trade-off between light-utilization and light-protection in marine flavobacteria.</title>
        <authorList>
            <person name="Kumagai Y."/>
            <person name="Yoshizawa S."/>
            <person name="Kogure K."/>
            <person name="Iwasaki W."/>
        </authorList>
    </citation>
    <scope>NUCLEOTIDE SEQUENCE [LARGE SCALE GENOMIC DNA]</scope>
    <source>
        <strain evidence="3 4">NBRC 108759</strain>
    </source>
</reference>
<dbReference type="InterPro" id="IPR026444">
    <property type="entry name" value="Secre_tail"/>
</dbReference>
<organism evidence="3 4">
    <name type="scientific">Polaribacter porphyrae</name>
    <dbReference type="NCBI Taxonomy" id="1137780"/>
    <lineage>
        <taxon>Bacteria</taxon>
        <taxon>Pseudomonadati</taxon>
        <taxon>Bacteroidota</taxon>
        <taxon>Flavobacteriia</taxon>
        <taxon>Flavobacteriales</taxon>
        <taxon>Flavobacteriaceae</taxon>
    </lineage>
</organism>
<feature type="domain" description="Secretion system C-terminal sorting" evidence="2">
    <location>
        <begin position="462"/>
        <end position="527"/>
    </location>
</feature>
<dbReference type="EMBL" id="MSCN01000001">
    <property type="protein sequence ID" value="PQJ79613.1"/>
    <property type="molecule type" value="Genomic_DNA"/>
</dbReference>
<dbReference type="AlphaFoldDB" id="A0A2S7WPV6"/>
<keyword evidence="4" id="KW-1185">Reference proteome</keyword>
<keyword evidence="1" id="KW-0732">Signal</keyword>
<evidence type="ECO:0000313" key="4">
    <source>
        <dbReference type="Proteomes" id="UP000238882"/>
    </source>
</evidence>
<dbReference type="RefSeq" id="WP_105016207.1">
    <property type="nucleotide sequence ID" value="NZ_MSCN01000001.1"/>
</dbReference>